<reference evidence="3 4" key="1">
    <citation type="submission" date="2016-10" db="EMBL/GenBank/DDBJ databases">
        <authorList>
            <person name="de Groot N.N."/>
        </authorList>
    </citation>
    <scope>NUCLEOTIDE SEQUENCE [LARGE SCALE GENOMIC DNA]</scope>
    <source>
        <strain evidence="4">P4B,CCM 7963,CECT 7998,DSM 25260,IBRC-M 10614,KCTC 13821</strain>
    </source>
</reference>
<accession>A0A1G8L7M8</accession>
<dbReference type="PANTHER" id="PTHR33542:SF3">
    <property type="entry name" value="SIROHYDROCHLORIN FERROCHELATASE, CHLOROPLASTIC"/>
    <property type="match status" value="1"/>
</dbReference>
<name>A0A1G8L7M8_9BACI</name>
<evidence type="ECO:0000256" key="1">
    <source>
        <dbReference type="ARBA" id="ARBA00022723"/>
    </source>
</evidence>
<dbReference type="InterPro" id="IPR002762">
    <property type="entry name" value="CbiX-like"/>
</dbReference>
<dbReference type="Gene3D" id="3.40.50.1400">
    <property type="match status" value="2"/>
</dbReference>
<dbReference type="InterPro" id="IPR050963">
    <property type="entry name" value="Sirohydro_Cobaltochel/CbiX"/>
</dbReference>
<gene>
    <name evidence="3" type="ORF">SAMN05216352_108191</name>
</gene>
<organism evidence="3 4">
    <name type="scientific">Alteribacillus bidgolensis</name>
    <dbReference type="NCBI Taxonomy" id="930129"/>
    <lineage>
        <taxon>Bacteria</taxon>
        <taxon>Bacillati</taxon>
        <taxon>Bacillota</taxon>
        <taxon>Bacilli</taxon>
        <taxon>Bacillales</taxon>
        <taxon>Bacillaceae</taxon>
        <taxon>Alteribacillus</taxon>
    </lineage>
</organism>
<dbReference type="CDD" id="cd03414">
    <property type="entry name" value="CbiX_SirB_C"/>
    <property type="match status" value="1"/>
</dbReference>
<dbReference type="AlphaFoldDB" id="A0A1G8L7M8"/>
<dbReference type="SUPFAM" id="SSF53800">
    <property type="entry name" value="Chelatase"/>
    <property type="match status" value="1"/>
</dbReference>
<sequence>MQGVLYVGHGSRVNEGNDQLKAFVDIAKKEIDVPIQETCFLELADPSILEGARRCIEQGAESLAVVPVLLLAAGHIKKDIPEELEEVKRRYPDLNLQYGEPFGLETKILLVLQQRLEKMGWTHEQSADILLVGRGSSDEQAIDDFHVIASRLKEVTKAQKVETAFLAAARPTFDEGLEKIKQSPAAHVFVVPYLLFTGILMQEMQMKINAANQESDTNIHLCDFLGFDEQLITILKKRTEETLQQPEFLADEHV</sequence>
<dbReference type="Proteomes" id="UP000199017">
    <property type="component" value="Unassembled WGS sequence"/>
</dbReference>
<keyword evidence="4" id="KW-1185">Reference proteome</keyword>
<dbReference type="Pfam" id="PF01903">
    <property type="entry name" value="CbiX"/>
    <property type="match status" value="2"/>
</dbReference>
<keyword evidence="1" id="KW-0479">Metal-binding</keyword>
<dbReference type="CDD" id="cd03416">
    <property type="entry name" value="CbiX_SirB_N"/>
    <property type="match status" value="1"/>
</dbReference>
<evidence type="ECO:0000313" key="3">
    <source>
        <dbReference type="EMBL" id="SDI51675.1"/>
    </source>
</evidence>
<dbReference type="EMBL" id="FNDU01000008">
    <property type="protein sequence ID" value="SDI51675.1"/>
    <property type="molecule type" value="Genomic_DNA"/>
</dbReference>
<evidence type="ECO:0000256" key="2">
    <source>
        <dbReference type="ARBA" id="ARBA00023239"/>
    </source>
</evidence>
<dbReference type="OrthoDB" id="9797895at2"/>
<proteinExistence type="predicted"/>
<evidence type="ECO:0000313" key="4">
    <source>
        <dbReference type="Proteomes" id="UP000199017"/>
    </source>
</evidence>
<dbReference type="GO" id="GO:0016829">
    <property type="term" value="F:lyase activity"/>
    <property type="evidence" value="ECO:0007669"/>
    <property type="project" value="UniProtKB-KW"/>
</dbReference>
<dbReference type="STRING" id="930129.SAMN05216352_108191"/>
<protein>
    <submittedName>
        <fullName evidence="3">Sirohydrochlorin ferrochelatase/sirohydrochlorin cobaltochelatase</fullName>
    </submittedName>
</protein>
<keyword evidence="2" id="KW-0456">Lyase</keyword>
<dbReference type="GO" id="GO:0046872">
    <property type="term" value="F:metal ion binding"/>
    <property type="evidence" value="ECO:0007669"/>
    <property type="project" value="UniProtKB-KW"/>
</dbReference>
<dbReference type="PANTHER" id="PTHR33542">
    <property type="entry name" value="SIROHYDROCHLORIN FERROCHELATASE, CHLOROPLASTIC"/>
    <property type="match status" value="1"/>
</dbReference>
<dbReference type="RefSeq" id="WP_091586113.1">
    <property type="nucleotide sequence ID" value="NZ_FNDU01000008.1"/>
</dbReference>